<evidence type="ECO:0000259" key="14">
    <source>
        <dbReference type="PROSITE" id="PS51831"/>
    </source>
</evidence>
<dbReference type="Pfam" id="PF22335">
    <property type="entry name" value="Cas10-Cmr2_palm2"/>
    <property type="match status" value="1"/>
</dbReference>
<organism evidence="15 16">
    <name type="scientific">Allisonella histaminiformans</name>
    <dbReference type="NCBI Taxonomy" id="209880"/>
    <lineage>
        <taxon>Bacteria</taxon>
        <taxon>Bacillati</taxon>
        <taxon>Bacillota</taxon>
        <taxon>Negativicutes</taxon>
        <taxon>Veillonellales</taxon>
        <taxon>Veillonellaceae</taxon>
        <taxon>Allisonella</taxon>
    </lineage>
</organism>
<gene>
    <name evidence="15" type="ORF">SAMN02910343_00992</name>
</gene>
<keyword evidence="16" id="KW-1185">Reference proteome</keyword>
<dbReference type="NCBIfam" id="TIGR02578">
    <property type="entry name" value="cas_TM1811_Csm1"/>
    <property type="match status" value="1"/>
</dbReference>
<dbReference type="Pfam" id="PF01966">
    <property type="entry name" value="HD"/>
    <property type="match status" value="1"/>
</dbReference>
<dbReference type="GO" id="GO:0005524">
    <property type="term" value="F:ATP binding"/>
    <property type="evidence" value="ECO:0007669"/>
    <property type="project" value="UniProtKB-KW"/>
</dbReference>
<dbReference type="CDD" id="cd09680">
    <property type="entry name" value="Cas10_III"/>
    <property type="match status" value="1"/>
</dbReference>
<dbReference type="InterPro" id="IPR043128">
    <property type="entry name" value="Rev_trsase/Diguanyl_cyclase"/>
</dbReference>
<keyword evidence="6" id="KW-0547">Nucleotide-binding</keyword>
<evidence type="ECO:0000313" key="15">
    <source>
        <dbReference type="EMBL" id="SDA50845.1"/>
    </source>
</evidence>
<dbReference type="PANTHER" id="PTHR36528">
    <property type="entry name" value="CRISPR SYSTEM SINGLE-STRAND-SPECIFIC DEOXYRIBONUCLEASE CAS10/CSM1 (SUBTYPE III-A)"/>
    <property type="match status" value="1"/>
</dbReference>
<comment type="cofactor">
    <cofactor evidence="1">
        <name>a divalent metal cation</name>
        <dbReference type="ChEBI" id="CHEBI:60240"/>
    </cofactor>
</comment>
<name>A0A1G5W0W5_9FIRM</name>
<evidence type="ECO:0000256" key="4">
    <source>
        <dbReference type="ARBA" id="ARBA00022679"/>
    </source>
</evidence>
<dbReference type="Pfam" id="PF18211">
    <property type="entry name" value="Csm1_B"/>
    <property type="match status" value="1"/>
</dbReference>
<dbReference type="AlphaFoldDB" id="A0A1G5W0W5"/>
<dbReference type="SUPFAM" id="SSF109604">
    <property type="entry name" value="HD-domain/PDEase-like"/>
    <property type="match status" value="1"/>
</dbReference>
<keyword evidence="10" id="KW-0067">ATP-binding</keyword>
<dbReference type="GO" id="GO:0004527">
    <property type="term" value="F:exonuclease activity"/>
    <property type="evidence" value="ECO:0007669"/>
    <property type="project" value="UniProtKB-KW"/>
</dbReference>
<dbReference type="GO" id="GO:0016740">
    <property type="term" value="F:transferase activity"/>
    <property type="evidence" value="ECO:0007669"/>
    <property type="project" value="UniProtKB-KW"/>
</dbReference>
<dbReference type="InterPro" id="IPR041062">
    <property type="entry name" value="Csm1_B"/>
</dbReference>
<evidence type="ECO:0000256" key="6">
    <source>
        <dbReference type="ARBA" id="ARBA00022741"/>
    </source>
</evidence>
<dbReference type="InterPro" id="IPR013408">
    <property type="entry name" value="Cas10/Csm1"/>
</dbReference>
<evidence type="ECO:0000256" key="12">
    <source>
        <dbReference type="ARBA" id="ARBA00032922"/>
    </source>
</evidence>
<proteinExistence type="inferred from homology"/>
<dbReference type="PANTHER" id="PTHR36528:SF1">
    <property type="entry name" value="CRISPR SYSTEM SINGLE-STRAND-SPECIFIC DEOXYRIBONUCLEASE CAS10_CSM1 (SUBTYPE III-A)"/>
    <property type="match status" value="1"/>
</dbReference>
<protein>
    <recommendedName>
        <fullName evidence="3">CRISPR system single-strand-specific deoxyribonuclease Cas10/Csm1 (subtype III-A)</fullName>
    </recommendedName>
    <alternativeName>
        <fullName evidence="12">Cyclic oligoadenylate synthase</fullName>
    </alternativeName>
</protein>
<comment type="similarity">
    <text evidence="2">Belongs to the CRISPR-associated Cas10/Csm1 family.</text>
</comment>
<dbReference type="Gene3D" id="1.10.3210.10">
    <property type="entry name" value="Hypothetical protein af1432"/>
    <property type="match status" value="1"/>
</dbReference>
<reference evidence="15 16" key="1">
    <citation type="submission" date="2016-10" db="EMBL/GenBank/DDBJ databases">
        <authorList>
            <person name="de Groot N.N."/>
        </authorList>
    </citation>
    <scope>NUCLEOTIDE SEQUENCE [LARGE SCALE GENOMIC DNA]</scope>
    <source>
        <strain evidence="15 16">DSM 15230</strain>
    </source>
</reference>
<keyword evidence="5" id="KW-0540">Nuclease</keyword>
<dbReference type="EMBL" id="FMXA01000011">
    <property type="protein sequence ID" value="SDA50845.1"/>
    <property type="molecule type" value="Genomic_DNA"/>
</dbReference>
<sequence>MVNQLKTVTIASLLHDIGKVSYRAGGEKKTHSRLGADFLDAFCGETEAGQAILRCIRYHHAKVLKNSHLADNDLAYLVCEADNIAAGTDRRDAADKGEAFGFDSKLSLENVFNVFEGTKKEDKSYFPLSELNAREMPDYPVKSPRPIASPGEYAKILNDLKANFQRKAPQDMEPNELLRILEDTVSFVPSSTDKSQVADISLYDHVKMTAAVASALYRYLRSYHVDNLKDYCFTHGEKHRRDKNMLFISADFSGIQKFIYRVPTKGAMRMLRGRSFYLQIVMENIIDEILSRLGLSRSNLIYSGGGHFYMLADNSEETVQLLEKAFHGVNDRLLELYGTRLYVAAGWVPVCAEELMGKTTDEDSVFYRVSRKVAEKKRGRYSQSQIKQMIAENSQLNFMEPGMRECGLCHHSLKESLLSDYMAERGEEGEKLKVCPQCNGMYYLGKMMIDRNPEKEATFFVVLNQEKPDSIRLPAPFHNQWLKAVTSEEGNEYMKEGIIERVYSKNDSTTSEMIATRLWVGDYAARENGKILDFADLAEQAGGKGKKGIRRLGVLRADVDWLGAVFMAGLPGVYGTLSRYASLSRYLSMFFAGIISHICYKELPEGQKPFYLFHEKEGERAVHIVYSGGDDIFLVGAWDDLLEMSVDLRKAFRTYTNGQLSFSAGLGFFSPSYPVIRMASDTGKMENSAKKKDESVKDSIALFGTGGSDVDMPVFRWTELEEGVWGEKMQFLLSHFVFAGVNDEEKKLGMLSAGKSLLYRLLEILNEPIFNLAHFAYVIARMDPESSKGPKCTEEEKQCYSEVRYAFFQWGKHSGEDRKELETALRLVIYRMRDK</sequence>
<evidence type="ECO:0000256" key="11">
    <source>
        <dbReference type="ARBA" id="ARBA00023118"/>
    </source>
</evidence>
<dbReference type="InterPro" id="IPR052117">
    <property type="entry name" value="Cas10/Csm1_subtype-III-A"/>
</dbReference>
<dbReference type="Gene3D" id="3.30.70.270">
    <property type="match status" value="1"/>
</dbReference>
<evidence type="ECO:0000256" key="3">
    <source>
        <dbReference type="ARBA" id="ARBA00014333"/>
    </source>
</evidence>
<evidence type="ECO:0000256" key="9">
    <source>
        <dbReference type="ARBA" id="ARBA00022839"/>
    </source>
</evidence>
<evidence type="ECO:0000313" key="16">
    <source>
        <dbReference type="Proteomes" id="UP000199689"/>
    </source>
</evidence>
<evidence type="ECO:0000259" key="13">
    <source>
        <dbReference type="PROSITE" id="PS50887"/>
    </source>
</evidence>
<evidence type="ECO:0000256" key="2">
    <source>
        <dbReference type="ARBA" id="ARBA00005700"/>
    </source>
</evidence>
<evidence type="ECO:0000256" key="7">
    <source>
        <dbReference type="ARBA" id="ARBA00022759"/>
    </source>
</evidence>
<keyword evidence="7" id="KW-0255">Endonuclease</keyword>
<keyword evidence="4" id="KW-0808">Transferase</keyword>
<evidence type="ECO:0000256" key="5">
    <source>
        <dbReference type="ARBA" id="ARBA00022722"/>
    </source>
</evidence>
<dbReference type="InterPro" id="IPR048693">
    <property type="entry name" value="Cmr2-like_C"/>
</dbReference>
<keyword evidence="8" id="KW-0378">Hydrolase</keyword>
<dbReference type="InterPro" id="IPR054767">
    <property type="entry name" value="Cas10-Cmr2_palm2"/>
</dbReference>
<dbReference type="GO" id="GO:0051607">
    <property type="term" value="P:defense response to virus"/>
    <property type="evidence" value="ECO:0007669"/>
    <property type="project" value="UniProtKB-KW"/>
</dbReference>
<accession>A0A1G5W0W5</accession>
<dbReference type="STRING" id="209880.SAMN02910343_00992"/>
<evidence type="ECO:0000256" key="8">
    <source>
        <dbReference type="ARBA" id="ARBA00022801"/>
    </source>
</evidence>
<evidence type="ECO:0000256" key="1">
    <source>
        <dbReference type="ARBA" id="ARBA00001968"/>
    </source>
</evidence>
<dbReference type="Proteomes" id="UP000199689">
    <property type="component" value="Unassembled WGS sequence"/>
</dbReference>
<feature type="domain" description="HD" evidence="14">
    <location>
        <begin position="1"/>
        <end position="87"/>
    </location>
</feature>
<dbReference type="PROSITE" id="PS51831">
    <property type="entry name" value="HD"/>
    <property type="match status" value="1"/>
</dbReference>
<dbReference type="InterPro" id="IPR006674">
    <property type="entry name" value="HD_domain"/>
</dbReference>
<dbReference type="PROSITE" id="PS50887">
    <property type="entry name" value="GGDEF"/>
    <property type="match status" value="1"/>
</dbReference>
<evidence type="ECO:0000256" key="10">
    <source>
        <dbReference type="ARBA" id="ARBA00022840"/>
    </source>
</evidence>
<dbReference type="InterPro" id="IPR000160">
    <property type="entry name" value="GGDEF_dom"/>
</dbReference>
<dbReference type="GO" id="GO:0004519">
    <property type="term" value="F:endonuclease activity"/>
    <property type="evidence" value="ECO:0007669"/>
    <property type="project" value="UniProtKB-KW"/>
</dbReference>
<dbReference type="Pfam" id="PF20824">
    <property type="entry name" value="Cmr2_hel_dom2"/>
    <property type="match status" value="1"/>
</dbReference>
<feature type="domain" description="GGDEF" evidence="13">
    <location>
        <begin position="550"/>
        <end position="705"/>
    </location>
</feature>
<keyword evidence="9" id="KW-0269">Exonuclease</keyword>
<keyword evidence="11" id="KW-0051">Antiviral defense</keyword>